<feature type="disulfide bond" evidence="6">
    <location>
        <begin position="149"/>
        <end position="169"/>
    </location>
</feature>
<dbReference type="EMBL" id="LJIJ01000036">
    <property type="protein sequence ID" value="ODN04781.1"/>
    <property type="molecule type" value="Genomic_DNA"/>
</dbReference>
<dbReference type="PANTHER" id="PTHR19282">
    <property type="entry name" value="TETRASPANIN"/>
    <property type="match status" value="1"/>
</dbReference>
<dbReference type="PIRSF" id="PIRSF002419">
    <property type="entry name" value="Tetraspanin"/>
    <property type="match status" value="1"/>
</dbReference>
<dbReference type="PRINTS" id="PR00259">
    <property type="entry name" value="TMFOUR"/>
</dbReference>
<sequence>MRSLQTVAALTCMKTLLMIFNTLFWASGIFLLILGVWLHVELHKFIELSPDFSATAPYVLVGTGILILFLGTLACCCTVKEQPILLYIYAAFLSIVFVVEVSACVSGYAYRNQLSDAFEKGLNTSMGSYNVEYSRTSAINSLQAHVHCCGINGAGDWYNVPYGKIPGSCCKTNMGCDTTNPVLIYNTGCHVLVTGLLRSNFGVVGMAAIGLSVFQLFGIALTIMLAKLLLKTKYESMS</sequence>
<dbReference type="InterPro" id="IPR000301">
    <property type="entry name" value="Tetraspanin_animals"/>
</dbReference>
<dbReference type="OrthoDB" id="9972904at2759"/>
<keyword evidence="5 7" id="KW-0472">Membrane</keyword>
<evidence type="ECO:0000313" key="8">
    <source>
        <dbReference type="EMBL" id="ODN04781.1"/>
    </source>
</evidence>
<comment type="caution">
    <text evidence="8">The sequence shown here is derived from an EMBL/GenBank/DDBJ whole genome shotgun (WGS) entry which is preliminary data.</text>
</comment>
<dbReference type="STRING" id="48709.A0A1D2NHQ3"/>
<keyword evidence="4 7" id="KW-1133">Transmembrane helix</keyword>
<dbReference type="PANTHER" id="PTHR19282:SF252">
    <property type="entry name" value="TETRASPANIN"/>
    <property type="match status" value="1"/>
</dbReference>
<evidence type="ECO:0000256" key="2">
    <source>
        <dbReference type="ARBA" id="ARBA00006840"/>
    </source>
</evidence>
<dbReference type="SUPFAM" id="SSF48652">
    <property type="entry name" value="Tetraspanin"/>
    <property type="match status" value="1"/>
</dbReference>
<feature type="transmembrane region" description="Helical" evidence="7">
    <location>
        <begin position="16"/>
        <end position="38"/>
    </location>
</feature>
<proteinExistence type="inferred from homology"/>
<name>A0A1D2NHQ3_ORCCI</name>
<keyword evidence="6" id="KW-1015">Disulfide bond</keyword>
<feature type="transmembrane region" description="Helical" evidence="7">
    <location>
        <begin position="86"/>
        <end position="110"/>
    </location>
</feature>
<evidence type="ECO:0000256" key="4">
    <source>
        <dbReference type="ARBA" id="ARBA00022989"/>
    </source>
</evidence>
<keyword evidence="3 7" id="KW-0812">Transmembrane</keyword>
<dbReference type="AlphaFoldDB" id="A0A1D2NHQ3"/>
<evidence type="ECO:0000256" key="1">
    <source>
        <dbReference type="ARBA" id="ARBA00004141"/>
    </source>
</evidence>
<keyword evidence="9" id="KW-1185">Reference proteome</keyword>
<protein>
    <recommendedName>
        <fullName evidence="7">Tetraspanin</fullName>
    </recommendedName>
</protein>
<accession>A0A1D2NHQ3</accession>
<dbReference type="OMA" id="VYRQGCY"/>
<gene>
    <name evidence="8" type="ORF">Ocin01_01940</name>
</gene>
<comment type="subcellular location">
    <subcellularLocation>
        <location evidence="1 7">Membrane</location>
        <topology evidence="1 7">Multi-pass membrane protein</topology>
    </subcellularLocation>
</comment>
<dbReference type="Gene3D" id="1.10.1450.10">
    <property type="entry name" value="Tetraspanin"/>
    <property type="match status" value="1"/>
</dbReference>
<organism evidence="8 9">
    <name type="scientific">Orchesella cincta</name>
    <name type="common">Springtail</name>
    <name type="synonym">Podura cincta</name>
    <dbReference type="NCBI Taxonomy" id="48709"/>
    <lineage>
        <taxon>Eukaryota</taxon>
        <taxon>Metazoa</taxon>
        <taxon>Ecdysozoa</taxon>
        <taxon>Arthropoda</taxon>
        <taxon>Hexapoda</taxon>
        <taxon>Collembola</taxon>
        <taxon>Entomobryomorpha</taxon>
        <taxon>Entomobryoidea</taxon>
        <taxon>Orchesellidae</taxon>
        <taxon>Orchesellinae</taxon>
        <taxon>Orchesella</taxon>
    </lineage>
</organism>
<evidence type="ECO:0000256" key="5">
    <source>
        <dbReference type="ARBA" id="ARBA00023136"/>
    </source>
</evidence>
<reference evidence="8 9" key="1">
    <citation type="journal article" date="2016" name="Genome Biol. Evol.">
        <title>Gene Family Evolution Reflects Adaptation to Soil Environmental Stressors in the Genome of the Collembolan Orchesella cincta.</title>
        <authorList>
            <person name="Faddeeva-Vakhrusheva A."/>
            <person name="Derks M.F."/>
            <person name="Anvar S.Y."/>
            <person name="Agamennone V."/>
            <person name="Suring W."/>
            <person name="Smit S."/>
            <person name="van Straalen N.M."/>
            <person name="Roelofs D."/>
        </authorList>
    </citation>
    <scope>NUCLEOTIDE SEQUENCE [LARGE SCALE GENOMIC DNA]</scope>
    <source>
        <tissue evidence="8">Mixed pool</tissue>
    </source>
</reference>
<dbReference type="Pfam" id="PF00335">
    <property type="entry name" value="Tetraspanin"/>
    <property type="match status" value="1"/>
</dbReference>
<feature type="transmembrane region" description="Helical" evidence="7">
    <location>
        <begin position="201"/>
        <end position="230"/>
    </location>
</feature>
<feature type="transmembrane region" description="Helical" evidence="7">
    <location>
        <begin position="58"/>
        <end position="79"/>
    </location>
</feature>
<evidence type="ECO:0000256" key="3">
    <source>
        <dbReference type="ARBA" id="ARBA00022692"/>
    </source>
</evidence>
<evidence type="ECO:0000256" key="7">
    <source>
        <dbReference type="RuleBase" id="RU361218"/>
    </source>
</evidence>
<dbReference type="CDD" id="cd03127">
    <property type="entry name" value="tetraspanin_LEL"/>
    <property type="match status" value="1"/>
</dbReference>
<dbReference type="Proteomes" id="UP000094527">
    <property type="component" value="Unassembled WGS sequence"/>
</dbReference>
<feature type="disulfide bond" evidence="6">
    <location>
        <begin position="148"/>
        <end position="189"/>
    </location>
</feature>
<evidence type="ECO:0000313" key="9">
    <source>
        <dbReference type="Proteomes" id="UP000094527"/>
    </source>
</evidence>
<evidence type="ECO:0000256" key="6">
    <source>
        <dbReference type="PIRSR" id="PIRSR002419-1"/>
    </source>
</evidence>
<comment type="similarity">
    <text evidence="2 7">Belongs to the tetraspanin (TM4SF) family.</text>
</comment>
<dbReference type="GO" id="GO:0005886">
    <property type="term" value="C:plasma membrane"/>
    <property type="evidence" value="ECO:0007669"/>
    <property type="project" value="TreeGrafter"/>
</dbReference>
<dbReference type="InterPro" id="IPR008952">
    <property type="entry name" value="Tetraspanin_EC2_sf"/>
</dbReference>
<dbReference type="InterPro" id="IPR018499">
    <property type="entry name" value="Tetraspanin/Peripherin"/>
</dbReference>